<protein>
    <submittedName>
        <fullName evidence="1">Uncharacterized protein</fullName>
    </submittedName>
</protein>
<dbReference type="Proteomes" id="UP000234323">
    <property type="component" value="Unassembled WGS sequence"/>
</dbReference>
<name>A0A2I1G3M6_9GLOM</name>
<gene>
    <name evidence="1" type="ORF">RhiirA4_395668</name>
</gene>
<organism evidence="1 2">
    <name type="scientific">Rhizophagus irregularis</name>
    <dbReference type="NCBI Taxonomy" id="588596"/>
    <lineage>
        <taxon>Eukaryota</taxon>
        <taxon>Fungi</taxon>
        <taxon>Fungi incertae sedis</taxon>
        <taxon>Mucoromycota</taxon>
        <taxon>Glomeromycotina</taxon>
        <taxon>Glomeromycetes</taxon>
        <taxon>Glomerales</taxon>
        <taxon>Glomeraceae</taxon>
        <taxon>Rhizophagus</taxon>
    </lineage>
</organism>
<accession>A0A2I1G3M6</accession>
<proteinExistence type="predicted"/>
<comment type="caution">
    <text evidence="1">The sequence shown here is derived from an EMBL/GenBank/DDBJ whole genome shotgun (WGS) entry which is preliminary data.</text>
</comment>
<evidence type="ECO:0000313" key="2">
    <source>
        <dbReference type="Proteomes" id="UP000234323"/>
    </source>
</evidence>
<dbReference type="EMBL" id="LLXI01000138">
    <property type="protein sequence ID" value="PKY41220.1"/>
    <property type="molecule type" value="Genomic_DNA"/>
</dbReference>
<reference evidence="1 2" key="1">
    <citation type="submission" date="2015-10" db="EMBL/GenBank/DDBJ databases">
        <title>Genome analyses suggest a sexual origin of heterokaryosis in a supposedly ancient asexual fungus.</title>
        <authorList>
            <person name="Ropars J."/>
            <person name="Sedzielewska K."/>
            <person name="Noel J."/>
            <person name="Charron P."/>
            <person name="Farinelli L."/>
            <person name="Marton T."/>
            <person name="Kruger M."/>
            <person name="Pelin A."/>
            <person name="Brachmann A."/>
            <person name="Corradi N."/>
        </authorList>
    </citation>
    <scope>NUCLEOTIDE SEQUENCE [LARGE SCALE GENOMIC DNA]</scope>
    <source>
        <strain evidence="1 2">A4</strain>
    </source>
</reference>
<evidence type="ECO:0000313" key="1">
    <source>
        <dbReference type="EMBL" id="PKY41220.1"/>
    </source>
</evidence>
<keyword evidence="2" id="KW-1185">Reference proteome</keyword>
<dbReference type="AlphaFoldDB" id="A0A2I1G3M6"/>
<sequence>MPSSVKDKPIFFAVFFAMTKVNINNIIPRSVNVNSTIAYVNTTFRRGGGSEETKT</sequence>